<dbReference type="EMBL" id="OBDY01000053">
    <property type="protein sequence ID" value="SNY74803.1"/>
    <property type="molecule type" value="Genomic_DNA"/>
</dbReference>
<dbReference type="Proteomes" id="UP000219612">
    <property type="component" value="Unassembled WGS sequence"/>
</dbReference>
<dbReference type="AlphaFoldDB" id="A0A285KRH0"/>
<dbReference type="PANTHER" id="PTHR43162">
    <property type="match status" value="1"/>
</dbReference>
<dbReference type="InterPro" id="IPR016040">
    <property type="entry name" value="NAD(P)-bd_dom"/>
</dbReference>
<dbReference type="Gene3D" id="3.90.25.10">
    <property type="entry name" value="UDP-galactose 4-epimerase, domain 1"/>
    <property type="match status" value="1"/>
</dbReference>
<dbReference type="SUPFAM" id="SSF51735">
    <property type="entry name" value="NAD(P)-binding Rossmann-fold domains"/>
    <property type="match status" value="1"/>
</dbReference>
<proteinExistence type="predicted"/>
<dbReference type="Pfam" id="PF13460">
    <property type="entry name" value="NAD_binding_10"/>
    <property type="match status" value="1"/>
</dbReference>
<dbReference type="OrthoDB" id="116343at2"/>
<name>A0A285KRH0_9ACTN</name>
<dbReference type="PANTHER" id="PTHR43162:SF1">
    <property type="entry name" value="PRESTALK A DIFFERENTIATION PROTEIN A"/>
    <property type="match status" value="1"/>
</dbReference>
<evidence type="ECO:0000259" key="1">
    <source>
        <dbReference type="Pfam" id="PF13460"/>
    </source>
</evidence>
<gene>
    <name evidence="2" type="ORF">SAMN05421748_15322</name>
</gene>
<protein>
    <submittedName>
        <fullName evidence="2">Uncharacterized conserved protein YbjT, contains NAD(P)-binding and DUF2867 domains</fullName>
    </submittedName>
</protein>
<feature type="domain" description="NAD(P)-binding" evidence="1">
    <location>
        <begin position="6"/>
        <end position="166"/>
    </location>
</feature>
<evidence type="ECO:0000313" key="2">
    <source>
        <dbReference type="EMBL" id="SNY74803.1"/>
    </source>
</evidence>
<evidence type="ECO:0000313" key="3">
    <source>
        <dbReference type="Proteomes" id="UP000219612"/>
    </source>
</evidence>
<dbReference type="InterPro" id="IPR036291">
    <property type="entry name" value="NAD(P)-bd_dom_sf"/>
</dbReference>
<sequence length="264" mass="27406">MILVTGATGTTGSLLVDELLGRGVEVTAITRDPARITPRAGLTVSTSVVAADALYLLSPAGPGVPEHDLATLRAAAGAGIRRVVKLSAIGTPDEVAPGGWHQAGEKAVRESRLEWTILRPTTFASNSLGWAADIRAGRPIPNLFGDGAQGIVDPADVAAVAAEALTSGGHHQRTYTLTGPELLTVHDQVGRLSEVLGRPLTVVDVEASVEHFPPEIAEVALAGVALVRRGGNAIVTGDVQEVLGRKAGSYEAWAENNRNAFMPE</sequence>
<dbReference type="InterPro" id="IPR051604">
    <property type="entry name" value="Ergot_Alk_Oxidoreductase"/>
</dbReference>
<dbReference type="Gene3D" id="3.40.50.720">
    <property type="entry name" value="NAD(P)-binding Rossmann-like Domain"/>
    <property type="match status" value="1"/>
</dbReference>
<organism evidence="2 3">
    <name type="scientific">Paractinoplanes atraurantiacus</name>
    <dbReference type="NCBI Taxonomy" id="1036182"/>
    <lineage>
        <taxon>Bacteria</taxon>
        <taxon>Bacillati</taxon>
        <taxon>Actinomycetota</taxon>
        <taxon>Actinomycetes</taxon>
        <taxon>Micromonosporales</taxon>
        <taxon>Micromonosporaceae</taxon>
        <taxon>Paractinoplanes</taxon>
    </lineage>
</organism>
<accession>A0A285KRH0</accession>
<keyword evidence="3" id="KW-1185">Reference proteome</keyword>
<reference evidence="2 3" key="1">
    <citation type="submission" date="2017-09" db="EMBL/GenBank/DDBJ databases">
        <authorList>
            <person name="Ehlers B."/>
            <person name="Leendertz F.H."/>
        </authorList>
    </citation>
    <scope>NUCLEOTIDE SEQUENCE [LARGE SCALE GENOMIC DNA]</scope>
    <source>
        <strain evidence="2 3">CGMCC 4.6857</strain>
    </source>
</reference>
<dbReference type="RefSeq" id="WP_097329209.1">
    <property type="nucleotide sequence ID" value="NZ_OBDY01000053.1"/>
</dbReference>